<reference evidence="1 2" key="1">
    <citation type="submission" date="2015-12" db="EMBL/GenBank/DDBJ databases">
        <title>Complete genome sequence of Pseudoalteromonas rubra SCSIO 6842, harboring a conjugative plasmid.</title>
        <authorList>
            <person name="Li B."/>
            <person name="Wang X."/>
        </authorList>
    </citation>
    <scope>NUCLEOTIDE SEQUENCE [LARGE SCALE GENOMIC DNA]</scope>
    <source>
        <strain evidence="1 2">SCSIO 6842</strain>
        <plasmid evidence="1 2">pMBL6842</plasmid>
    </source>
</reference>
<evidence type="ECO:0000313" key="1">
    <source>
        <dbReference type="EMBL" id="ALU46168.1"/>
    </source>
</evidence>
<organism evidence="1 2">
    <name type="scientific">Pseudoalteromonas rubra</name>
    <dbReference type="NCBI Taxonomy" id="43658"/>
    <lineage>
        <taxon>Bacteria</taxon>
        <taxon>Pseudomonadati</taxon>
        <taxon>Pseudomonadota</taxon>
        <taxon>Gammaproteobacteria</taxon>
        <taxon>Alteromonadales</taxon>
        <taxon>Pseudoalteromonadaceae</taxon>
        <taxon>Pseudoalteromonas</taxon>
    </lineage>
</organism>
<gene>
    <name evidence="1" type="ORF">AT705_24710</name>
</gene>
<proteinExistence type="predicted"/>
<dbReference type="SUPFAM" id="SSF141072">
    <property type="entry name" value="CalX-like"/>
    <property type="match status" value="1"/>
</dbReference>
<accession>A0A0U3HYL7</accession>
<protein>
    <submittedName>
        <fullName evidence="1">Uncharacterized protein</fullName>
    </submittedName>
</protein>
<dbReference type="AlphaFoldDB" id="A0A0U3HYL7"/>
<evidence type="ECO:0000313" key="2">
    <source>
        <dbReference type="Proteomes" id="UP000069015"/>
    </source>
</evidence>
<dbReference type="Gene3D" id="2.60.40.2030">
    <property type="match status" value="1"/>
</dbReference>
<dbReference type="EMBL" id="CP013613">
    <property type="protein sequence ID" value="ALU46168.1"/>
    <property type="molecule type" value="Genomic_DNA"/>
</dbReference>
<dbReference type="InterPro" id="IPR038081">
    <property type="entry name" value="CalX-like_sf"/>
</dbReference>
<keyword evidence="1" id="KW-0614">Plasmid</keyword>
<dbReference type="KEGG" id="prr:AT705_24710"/>
<geneLocation type="plasmid" evidence="1 2">
    <name>pMBL6842</name>
</geneLocation>
<dbReference type="RefSeq" id="WP_058799003.1">
    <property type="nucleotide sequence ID" value="NZ_CP013613.1"/>
</dbReference>
<name>A0A0U3HYL7_9GAMM</name>
<dbReference type="Proteomes" id="UP000069015">
    <property type="component" value="Plasmid pMBL6842"/>
</dbReference>
<sequence length="109" mass="11763">MLDEDDETLAIRLTRVSGANIRSNSGLITIKDEDPDSEVAFNTDFARVAEGSGLYSVKVRLTTASEKRVQIPFTLSGLATQGQDYLPSTVSPITVPAGRRKSICPGLHQ</sequence>